<dbReference type="AlphaFoldDB" id="U7QJ62"/>
<dbReference type="OrthoDB" id="524899at2"/>
<proteinExistence type="predicted"/>
<keyword evidence="4" id="KW-0808">Transferase</keyword>
<evidence type="ECO:0000313" key="9">
    <source>
        <dbReference type="Proteomes" id="UP000017127"/>
    </source>
</evidence>
<dbReference type="InterPro" id="IPR005467">
    <property type="entry name" value="His_kinase_dom"/>
</dbReference>
<dbReference type="PANTHER" id="PTHR43711:SF26">
    <property type="entry name" value="SENSOR HISTIDINE KINASE RCSC"/>
    <property type="match status" value="1"/>
</dbReference>
<dbReference type="PATRIC" id="fig|1348334.3.peg.3467"/>
<organism evidence="8 9">
    <name type="scientific">Lyngbya aestuarii BL J</name>
    <dbReference type="NCBI Taxonomy" id="1348334"/>
    <lineage>
        <taxon>Bacteria</taxon>
        <taxon>Bacillati</taxon>
        <taxon>Cyanobacteriota</taxon>
        <taxon>Cyanophyceae</taxon>
        <taxon>Oscillatoriophycideae</taxon>
        <taxon>Oscillatoriales</taxon>
        <taxon>Microcoleaceae</taxon>
        <taxon>Lyngbya</taxon>
    </lineage>
</organism>
<evidence type="ECO:0000256" key="6">
    <source>
        <dbReference type="ARBA" id="ARBA00023012"/>
    </source>
</evidence>
<dbReference type="InterPro" id="IPR003661">
    <property type="entry name" value="HisK_dim/P_dom"/>
</dbReference>
<dbReference type="GO" id="GO:0000155">
    <property type="term" value="F:phosphorelay sensor kinase activity"/>
    <property type="evidence" value="ECO:0007669"/>
    <property type="project" value="InterPro"/>
</dbReference>
<feature type="domain" description="Histidine kinase" evidence="7">
    <location>
        <begin position="423"/>
        <end position="655"/>
    </location>
</feature>
<dbReference type="PANTHER" id="PTHR43711">
    <property type="entry name" value="TWO-COMPONENT HISTIDINE KINASE"/>
    <property type="match status" value="1"/>
</dbReference>
<dbReference type="InterPro" id="IPR004358">
    <property type="entry name" value="Sig_transdc_His_kin-like_C"/>
</dbReference>
<evidence type="ECO:0000256" key="3">
    <source>
        <dbReference type="ARBA" id="ARBA00022553"/>
    </source>
</evidence>
<dbReference type="PROSITE" id="PS50109">
    <property type="entry name" value="HIS_KIN"/>
    <property type="match status" value="1"/>
</dbReference>
<comment type="catalytic activity">
    <reaction evidence="1">
        <text>ATP + protein L-histidine = ADP + protein N-phospho-L-histidine.</text>
        <dbReference type="EC" id="2.7.13.3"/>
    </reaction>
</comment>
<dbReference type="Pfam" id="PF17150">
    <property type="entry name" value="CHASE6_C"/>
    <property type="match status" value="1"/>
</dbReference>
<dbReference type="Gene3D" id="3.30.565.10">
    <property type="entry name" value="Histidine kinase-like ATPase, C-terminal domain"/>
    <property type="match status" value="1"/>
</dbReference>
<dbReference type="SUPFAM" id="SSF47384">
    <property type="entry name" value="Homodimeric domain of signal transducing histidine kinase"/>
    <property type="match status" value="1"/>
</dbReference>
<gene>
    <name evidence="8" type="ORF">M595_3584</name>
</gene>
<dbReference type="SMART" id="SM00065">
    <property type="entry name" value="GAF"/>
    <property type="match status" value="1"/>
</dbReference>
<dbReference type="SUPFAM" id="SSF55781">
    <property type="entry name" value="GAF domain-like"/>
    <property type="match status" value="1"/>
</dbReference>
<dbReference type="RefSeq" id="WP_023067290.1">
    <property type="nucleotide sequence ID" value="NZ_AUZM01000036.1"/>
</dbReference>
<evidence type="ECO:0000313" key="8">
    <source>
        <dbReference type="EMBL" id="ERT06451.1"/>
    </source>
</evidence>
<dbReference type="InterPro" id="IPR003018">
    <property type="entry name" value="GAF"/>
</dbReference>
<dbReference type="InterPro" id="IPR019278">
    <property type="entry name" value="DICT_dom"/>
</dbReference>
<keyword evidence="6" id="KW-0902">Two-component regulatory system</keyword>
<dbReference type="SMART" id="SM00387">
    <property type="entry name" value="HATPase_c"/>
    <property type="match status" value="1"/>
</dbReference>
<dbReference type="InterPro" id="IPR033415">
    <property type="entry name" value="CHASE6_C"/>
</dbReference>
<dbReference type="Pfam" id="PF00512">
    <property type="entry name" value="HisKA"/>
    <property type="match status" value="1"/>
</dbReference>
<protein>
    <recommendedName>
        <fullName evidence="2">histidine kinase</fullName>
        <ecNumber evidence="2">2.7.13.3</ecNumber>
    </recommendedName>
</protein>
<dbReference type="InterPro" id="IPR050736">
    <property type="entry name" value="Sensor_HK_Regulatory"/>
</dbReference>
<keyword evidence="5 8" id="KW-0418">Kinase</keyword>
<dbReference type="SUPFAM" id="SSF55874">
    <property type="entry name" value="ATPase domain of HSP90 chaperone/DNA topoisomerase II/histidine kinase"/>
    <property type="match status" value="1"/>
</dbReference>
<dbReference type="Proteomes" id="UP000017127">
    <property type="component" value="Unassembled WGS sequence"/>
</dbReference>
<dbReference type="SMART" id="SM00388">
    <property type="entry name" value="HisKA"/>
    <property type="match status" value="1"/>
</dbReference>
<keyword evidence="3" id="KW-0597">Phosphoprotein</keyword>
<dbReference type="InterPro" id="IPR029016">
    <property type="entry name" value="GAF-like_dom_sf"/>
</dbReference>
<dbReference type="Gene3D" id="3.30.450.40">
    <property type="match status" value="1"/>
</dbReference>
<dbReference type="Pfam" id="PF01590">
    <property type="entry name" value="GAF"/>
    <property type="match status" value="1"/>
</dbReference>
<name>U7QJ62_9CYAN</name>
<evidence type="ECO:0000256" key="2">
    <source>
        <dbReference type="ARBA" id="ARBA00012438"/>
    </source>
</evidence>
<reference evidence="8 9" key="1">
    <citation type="journal article" date="2013" name="Front. Microbiol.">
        <title>Comparative genomic analyses of the cyanobacterium, Lyngbya aestuarii BL J, a powerful hydrogen producer.</title>
        <authorList>
            <person name="Kothari A."/>
            <person name="Vaughn M."/>
            <person name="Garcia-Pichel F."/>
        </authorList>
    </citation>
    <scope>NUCLEOTIDE SEQUENCE [LARGE SCALE GENOMIC DNA]</scope>
    <source>
        <strain evidence="8 9">BL J</strain>
    </source>
</reference>
<dbReference type="PRINTS" id="PR00344">
    <property type="entry name" value="BCTRLSENSOR"/>
</dbReference>
<dbReference type="Gene3D" id="1.10.287.130">
    <property type="match status" value="1"/>
</dbReference>
<dbReference type="InterPro" id="IPR036097">
    <property type="entry name" value="HisK_dim/P_sf"/>
</dbReference>
<dbReference type="InterPro" id="IPR036890">
    <property type="entry name" value="HATPase_C_sf"/>
</dbReference>
<sequence>MSNPNSLLDNLLPNSTRTDLQIQVYFKSSLTALSHAIEDLVLARSDQPLVIANFQQERFYRQEIRRYRQIAQQSDQVYVLAVPEVSSNLSLNSEPYEIIPLNPDDELAQEWHLVIVAADYTACLVCREHPEAGNIVDQARRFQGLWTFDPQISRSAARWLLDYIVADSPQLKPKVEQAYQQYQLTPETSQSVSLQSQQAINTEIFATRLVTYLQTNQYKLLKAYRAIAEKERRERLINVMATAIRSSLNSSEIFSIAVQEIGETFENCRCLLYRLNPRAREAEIEYEFLPSGMVSLKGQSWSLIDNPLFVAVQAQDRALAVDDVSKNSYLLENALLRTKIEKANIRAWLLVPIRYRGSLLGMIELHYGGVQAYHWRGQDIALLEAIATQIGVALTQATAYANLISLNEQLEALERIQNNLIAIVGHELRTPLSTIQVCLESLASEPDMPIEFRQTMLDMALTDSERLRRLIQDILTLSKLESGQTSKRPEPLQLQEVVEFALAGLRTIWGSEGLPPIKIELSPQLPCVRADGEGLVEVLTKLLDNACKFTGTAGQVTIQARIMPPVANQKRPRHSLPMLEVVVADTGRGIEPNQLETIFDRFYQEEDSLKRSVGGTGLGLAICRQIVQGMGGQIWAISAGRDRGSQFHFTVPVELSIGEKGRGERARKPKRA</sequence>
<evidence type="ECO:0000256" key="5">
    <source>
        <dbReference type="ARBA" id="ARBA00022777"/>
    </source>
</evidence>
<dbReference type="InterPro" id="IPR003594">
    <property type="entry name" value="HATPase_dom"/>
</dbReference>
<evidence type="ECO:0000256" key="4">
    <source>
        <dbReference type="ARBA" id="ARBA00022679"/>
    </source>
</evidence>
<dbReference type="EMBL" id="AUZM01000036">
    <property type="protein sequence ID" value="ERT06451.1"/>
    <property type="molecule type" value="Genomic_DNA"/>
</dbReference>
<dbReference type="Pfam" id="PF10069">
    <property type="entry name" value="DICT"/>
    <property type="match status" value="1"/>
</dbReference>
<dbReference type="CDD" id="cd00082">
    <property type="entry name" value="HisKA"/>
    <property type="match status" value="1"/>
</dbReference>
<accession>U7QJ62</accession>
<evidence type="ECO:0000259" key="7">
    <source>
        <dbReference type="PROSITE" id="PS50109"/>
    </source>
</evidence>
<evidence type="ECO:0000256" key="1">
    <source>
        <dbReference type="ARBA" id="ARBA00000085"/>
    </source>
</evidence>
<dbReference type="EC" id="2.7.13.3" evidence="2"/>
<keyword evidence="9" id="KW-1185">Reference proteome</keyword>
<comment type="caution">
    <text evidence="8">The sequence shown here is derived from an EMBL/GenBank/DDBJ whole genome shotgun (WGS) entry which is preliminary data.</text>
</comment>
<dbReference type="Pfam" id="PF02518">
    <property type="entry name" value="HATPase_c"/>
    <property type="match status" value="1"/>
</dbReference>